<keyword evidence="5" id="KW-1185">Reference proteome</keyword>
<feature type="region of interest" description="Disordered" evidence="1">
    <location>
        <begin position="44"/>
        <end position="103"/>
    </location>
</feature>
<name>A0ABQ7QUL3_PLUXY</name>
<evidence type="ECO:0000256" key="2">
    <source>
        <dbReference type="SAM" id="Phobius"/>
    </source>
</evidence>
<dbReference type="EMBL" id="JAHIBW010000008">
    <property type="protein sequence ID" value="KAG7308739.1"/>
    <property type="molecule type" value="Genomic_DNA"/>
</dbReference>
<keyword evidence="2" id="KW-0812">Transmembrane</keyword>
<accession>A0ABQ7QUL3</accession>
<feature type="domain" description="Fibronectin type III" evidence="3">
    <location>
        <begin position="140"/>
        <end position="212"/>
    </location>
</feature>
<evidence type="ECO:0000313" key="5">
    <source>
        <dbReference type="Proteomes" id="UP000823941"/>
    </source>
</evidence>
<feature type="transmembrane region" description="Helical" evidence="2">
    <location>
        <begin position="146"/>
        <end position="164"/>
    </location>
</feature>
<keyword evidence="2" id="KW-1133">Transmembrane helix</keyword>
<feature type="compositionally biased region" description="Low complexity" evidence="1">
    <location>
        <begin position="56"/>
        <end position="68"/>
    </location>
</feature>
<dbReference type="PANTHER" id="PTHR21104:SF1">
    <property type="entry name" value="FIBRONECTIN TYPE III DOMAIN-CONTAINING PROTEIN"/>
    <property type="match status" value="1"/>
</dbReference>
<gene>
    <name evidence="4" type="ORF">JYU34_005971</name>
</gene>
<feature type="compositionally biased region" description="Basic and acidic residues" evidence="1">
    <location>
        <begin position="69"/>
        <end position="87"/>
    </location>
</feature>
<organism evidence="4 5">
    <name type="scientific">Plutella xylostella</name>
    <name type="common">Diamondback moth</name>
    <name type="synonym">Plutella maculipennis</name>
    <dbReference type="NCBI Taxonomy" id="51655"/>
    <lineage>
        <taxon>Eukaryota</taxon>
        <taxon>Metazoa</taxon>
        <taxon>Ecdysozoa</taxon>
        <taxon>Arthropoda</taxon>
        <taxon>Hexapoda</taxon>
        <taxon>Insecta</taxon>
        <taxon>Pterygota</taxon>
        <taxon>Neoptera</taxon>
        <taxon>Endopterygota</taxon>
        <taxon>Lepidoptera</taxon>
        <taxon>Glossata</taxon>
        <taxon>Ditrysia</taxon>
        <taxon>Yponomeutoidea</taxon>
        <taxon>Plutellidae</taxon>
        <taxon>Plutella</taxon>
    </lineage>
</organism>
<evidence type="ECO:0000313" key="4">
    <source>
        <dbReference type="EMBL" id="KAG7308739.1"/>
    </source>
</evidence>
<dbReference type="PANTHER" id="PTHR21104">
    <property type="entry name" value="FIBRONECTIN TYPE III DOMAIN-CONTAINING PROTEIN"/>
    <property type="match status" value="1"/>
</dbReference>
<dbReference type="Pfam" id="PF16066">
    <property type="entry name" value="DUF4808"/>
    <property type="match status" value="1"/>
</dbReference>
<keyword evidence="2" id="KW-0472">Membrane</keyword>
<evidence type="ECO:0000256" key="1">
    <source>
        <dbReference type="SAM" id="MobiDB-lite"/>
    </source>
</evidence>
<evidence type="ECO:0000259" key="3">
    <source>
        <dbReference type="Pfam" id="PF16066"/>
    </source>
</evidence>
<comment type="caution">
    <text evidence="4">The sequence shown here is derived from an EMBL/GenBank/DDBJ whole genome shotgun (WGS) entry which is preliminary data.</text>
</comment>
<proteinExistence type="predicted"/>
<dbReference type="Proteomes" id="UP000823941">
    <property type="component" value="Chromosome 8"/>
</dbReference>
<dbReference type="InterPro" id="IPR032073">
    <property type="entry name" value="FNDC5_C"/>
</dbReference>
<sequence>MSVEILDFSKQGNKTLHLHSDEAHWARRKAAIRAKRESSLQYTLHRPRRRRHTLNETATHVTATPAADDATRPEATRSDAARHDATRRPPAAPSRVSAEWSGATGGPLTQVVLRLHPAPSATPQLNVSSLANAAGGSGVVVRAEEALIVAFVLLLWVAAIALFFNRWGKIRHANSPYSIERRSPEGTCLTTAAPPSLPTSPAATSRTDRVRTQCSLEASAEWRSYQRVPLADPDQLLTCQL</sequence>
<reference evidence="4 5" key="1">
    <citation type="submission" date="2021-06" db="EMBL/GenBank/DDBJ databases">
        <title>A haploid diamondback moth (Plutella xylostella L.) genome assembly resolves 31 chromosomes and identifies a diamide resistance mutation.</title>
        <authorList>
            <person name="Ward C.M."/>
            <person name="Perry K.D."/>
            <person name="Baker G."/>
            <person name="Powis K."/>
            <person name="Heckel D.G."/>
            <person name="Baxter S.W."/>
        </authorList>
    </citation>
    <scope>NUCLEOTIDE SEQUENCE [LARGE SCALE GENOMIC DNA]</scope>
    <source>
        <strain evidence="4 5">LV</strain>
        <tissue evidence="4">Single pupa</tissue>
    </source>
</reference>
<protein>
    <recommendedName>
        <fullName evidence="3">Fibronectin type III domain-containing protein</fullName>
    </recommendedName>
</protein>